<keyword evidence="1" id="KW-0472">Membrane</keyword>
<sequence>MQILLEAFKPIIPIFIITLMVFLFVLMFINYKIGYRLNNFKRILLFVTYFGLIMTIVGIFLVTMMPTSIENNSLNLKPFSTIQDLLNFATREAIFNNIIMNIVLFMPFGFFMYLALRRELLVSLIGMSLSVLVETLQFIFPIGRTSNIDDVILNVIGTIIGIIIGVIFLKIEQIYDLYFGRKSE</sequence>
<keyword evidence="1" id="KW-0812">Transmembrane</keyword>
<feature type="transmembrane region" description="Helical" evidence="1">
    <location>
        <begin position="152"/>
        <end position="171"/>
    </location>
</feature>
<evidence type="ECO:0000313" key="3">
    <source>
        <dbReference type="EMBL" id="CAD2073918.1"/>
    </source>
</evidence>
<feature type="domain" description="VanZ-like" evidence="2">
    <location>
        <begin position="46"/>
        <end position="168"/>
    </location>
</feature>
<evidence type="ECO:0000256" key="1">
    <source>
        <dbReference type="SAM" id="Phobius"/>
    </source>
</evidence>
<reference evidence="3 4" key="1">
    <citation type="submission" date="2020-07" db="EMBL/GenBank/DDBJ databases">
        <authorList>
            <person name="Criscuolo A."/>
        </authorList>
    </citation>
    <scope>NUCLEOTIDE SEQUENCE [LARGE SCALE GENOMIC DNA]</scope>
    <source>
        <strain evidence="3">CIP107946</strain>
    </source>
</reference>
<accession>A0A6V7RAC8</accession>
<comment type="caution">
    <text evidence="3">The sequence shown here is derived from an EMBL/GenBank/DDBJ whole genome shotgun (WGS) entry which is preliminary data.</text>
</comment>
<dbReference type="EMBL" id="CAJEWB010000007">
    <property type="protein sequence ID" value="CAD2073918.1"/>
    <property type="molecule type" value="Genomic_DNA"/>
</dbReference>
<dbReference type="PANTHER" id="PTHR36834:SF2">
    <property type="entry name" value="MEMBRANE PROTEIN"/>
    <property type="match status" value="1"/>
</dbReference>
<dbReference type="InterPro" id="IPR006976">
    <property type="entry name" value="VanZ-like"/>
</dbReference>
<gene>
    <name evidence="3" type="ORF">JEOPIN946_00767</name>
</gene>
<organism evidence="3 4">
    <name type="scientific">Phocicoccus pinnipedialis</name>
    <dbReference type="NCBI Taxonomy" id="110845"/>
    <lineage>
        <taxon>Bacteria</taxon>
        <taxon>Bacillati</taxon>
        <taxon>Bacillota</taxon>
        <taxon>Bacilli</taxon>
        <taxon>Bacillales</taxon>
        <taxon>Salinicoccaceae</taxon>
        <taxon>Phocicoccus</taxon>
    </lineage>
</organism>
<dbReference type="AlphaFoldDB" id="A0A6V7RAC8"/>
<proteinExistence type="predicted"/>
<protein>
    <submittedName>
        <fullName evidence="3">VanZ like family protein</fullName>
    </submittedName>
</protein>
<name>A0A6V7RAC8_9BACL</name>
<feature type="transmembrane region" description="Helical" evidence="1">
    <location>
        <begin position="43"/>
        <end position="65"/>
    </location>
</feature>
<keyword evidence="4" id="KW-1185">Reference proteome</keyword>
<keyword evidence="1" id="KW-1133">Transmembrane helix</keyword>
<dbReference type="Pfam" id="PF04892">
    <property type="entry name" value="VanZ"/>
    <property type="match status" value="1"/>
</dbReference>
<dbReference type="Proteomes" id="UP000588186">
    <property type="component" value="Unassembled WGS sequence"/>
</dbReference>
<feature type="transmembrane region" description="Helical" evidence="1">
    <location>
        <begin position="12"/>
        <end position="31"/>
    </location>
</feature>
<feature type="transmembrane region" description="Helical" evidence="1">
    <location>
        <begin position="121"/>
        <end position="140"/>
    </location>
</feature>
<dbReference type="InterPro" id="IPR053150">
    <property type="entry name" value="Teicoplanin_resist-assoc"/>
</dbReference>
<evidence type="ECO:0000259" key="2">
    <source>
        <dbReference type="Pfam" id="PF04892"/>
    </source>
</evidence>
<dbReference type="RefSeq" id="WP_186077018.1">
    <property type="nucleotide sequence ID" value="NZ_CAJEWB010000007.1"/>
</dbReference>
<dbReference type="PANTHER" id="PTHR36834">
    <property type="entry name" value="MEMBRANE PROTEIN-RELATED"/>
    <property type="match status" value="1"/>
</dbReference>
<feature type="transmembrane region" description="Helical" evidence="1">
    <location>
        <begin position="94"/>
        <end position="114"/>
    </location>
</feature>
<evidence type="ECO:0000313" key="4">
    <source>
        <dbReference type="Proteomes" id="UP000588186"/>
    </source>
</evidence>